<evidence type="ECO:0000256" key="1">
    <source>
        <dbReference type="SAM" id="MobiDB-lite"/>
    </source>
</evidence>
<gene>
    <name evidence="2" type="ORF">RMAR1173_LOCUS12038</name>
</gene>
<sequence>MLARTPALRSAAAMRVARASPEATGVAHRCFSMKPPSSSSGSDYVEYFKLKASEMLSRLRLYSLEQLSAGLSIEEKERLYGARKAAGPDKLGEIRDTMDSEVHQRVLEGIQQSEEPDAHDSSVKAAPLEEPDKDPFLGTCIGELGPKKLYLMDIPSLKSIPVWERQRVYRKERAVKIAADKLSKLKSSGQPISFPGVITIYAKGWVPPLSPEQIAGDKAALAAARDRYGILDGQHRVGAMRQLHRQGHFDETVLVEVYELANEELVSELFTDINKAEPVKDVDLPGSVNEVEREILNSAVSALAGQFPAFFKESTKPRKPNVNFDNLRDAIFRSHLISRHGVRTDQQLLELLLQKNDELSRRPDSDWLTYNKSKGFPTALNKCRTQGFYLGLEEDWLET</sequence>
<evidence type="ECO:0000313" key="2">
    <source>
        <dbReference type="EMBL" id="CAD9692183.1"/>
    </source>
</evidence>
<protein>
    <submittedName>
        <fullName evidence="2">Uncharacterized protein</fullName>
    </submittedName>
</protein>
<dbReference type="AlphaFoldDB" id="A0A7S2WKL6"/>
<organism evidence="2">
    <name type="scientific">Rhizochromulina marina</name>
    <dbReference type="NCBI Taxonomy" id="1034831"/>
    <lineage>
        <taxon>Eukaryota</taxon>
        <taxon>Sar</taxon>
        <taxon>Stramenopiles</taxon>
        <taxon>Ochrophyta</taxon>
        <taxon>Dictyochophyceae</taxon>
        <taxon>Rhizochromulinales</taxon>
        <taxon>Rhizochromulina</taxon>
    </lineage>
</organism>
<proteinExistence type="predicted"/>
<accession>A0A7S2WKL6</accession>
<dbReference type="EMBL" id="HBHJ01018183">
    <property type="protein sequence ID" value="CAD9692183.1"/>
    <property type="molecule type" value="Transcribed_RNA"/>
</dbReference>
<reference evidence="2" key="1">
    <citation type="submission" date="2021-01" db="EMBL/GenBank/DDBJ databases">
        <authorList>
            <person name="Corre E."/>
            <person name="Pelletier E."/>
            <person name="Niang G."/>
            <person name="Scheremetjew M."/>
            <person name="Finn R."/>
            <person name="Kale V."/>
            <person name="Holt S."/>
            <person name="Cochrane G."/>
            <person name="Meng A."/>
            <person name="Brown T."/>
            <person name="Cohen L."/>
        </authorList>
    </citation>
    <scope>NUCLEOTIDE SEQUENCE</scope>
    <source>
        <strain evidence="2">CCMP1243</strain>
    </source>
</reference>
<feature type="region of interest" description="Disordered" evidence="1">
    <location>
        <begin position="110"/>
        <end position="131"/>
    </location>
</feature>
<name>A0A7S2WKL6_9STRA</name>